<keyword evidence="3" id="KW-0813">Transport</keyword>
<evidence type="ECO:0000256" key="1">
    <source>
        <dbReference type="ARBA" id="ARBA00004196"/>
    </source>
</evidence>
<proteinExistence type="inferred from homology"/>
<dbReference type="InterPro" id="IPR039424">
    <property type="entry name" value="SBP_5"/>
</dbReference>
<dbReference type="InterPro" id="IPR030678">
    <property type="entry name" value="Peptide/Ni-bd"/>
</dbReference>
<dbReference type="InterPro" id="IPR000914">
    <property type="entry name" value="SBP_5_dom"/>
</dbReference>
<evidence type="ECO:0000313" key="6">
    <source>
        <dbReference type="EMBL" id="CAG5086998.1"/>
    </source>
</evidence>
<organism evidence="6 7">
    <name type="scientific">Parvicella tangerina</name>
    <dbReference type="NCBI Taxonomy" id="2829795"/>
    <lineage>
        <taxon>Bacteria</taxon>
        <taxon>Pseudomonadati</taxon>
        <taxon>Bacteroidota</taxon>
        <taxon>Flavobacteriia</taxon>
        <taxon>Flavobacteriales</taxon>
        <taxon>Parvicellaceae</taxon>
        <taxon>Parvicella</taxon>
    </lineage>
</organism>
<accession>A0A916JQC7</accession>
<dbReference type="GO" id="GO:0030288">
    <property type="term" value="C:outer membrane-bounded periplasmic space"/>
    <property type="evidence" value="ECO:0007669"/>
    <property type="project" value="UniProtKB-ARBA"/>
</dbReference>
<keyword evidence="4" id="KW-0732">Signal</keyword>
<dbReference type="Proteomes" id="UP000683507">
    <property type="component" value="Chromosome"/>
</dbReference>
<keyword evidence="7" id="KW-1185">Reference proteome</keyword>
<dbReference type="Gene3D" id="3.90.76.10">
    <property type="entry name" value="Dipeptide-binding Protein, Domain 1"/>
    <property type="match status" value="1"/>
</dbReference>
<dbReference type="Gene3D" id="3.40.190.10">
    <property type="entry name" value="Periplasmic binding protein-like II"/>
    <property type="match status" value="1"/>
</dbReference>
<evidence type="ECO:0000313" key="7">
    <source>
        <dbReference type="Proteomes" id="UP000683507"/>
    </source>
</evidence>
<feature type="domain" description="Solute-binding protein family 5" evidence="5">
    <location>
        <begin position="89"/>
        <end position="483"/>
    </location>
</feature>
<sequence>MKLQHLFLVGFALFALSSCETEGDEVDGGEVNKRESDGKTVFYGGTLSVSEDETYSSIFPLEVLDVTSSKVVSQIHDGLVEYDPRDYSIRPAVADDWTVNDAKTEYTFHLRDNVRFHDDECFEGGVGRVLSAEDVKYTFELLCSKECEYSYSSFLKPYLKGAEAFFNGTADHIEGLEIVDDHTVKFTLNEPSSSFIYILAMPNTSIIPKEAFEKYGKEMTVGCGPFMYTKPKDMTKAIDLVYNPKYYGRDENGNALPYLDSIHFAFVPSKLEQLEMFNEHKLSLIQGLPSAKIAQVVSENIENFKNNPPKTILDRQPDLSTEYYAFICTQPPFDDVRVRKAFNYAIDRNSLLNEVLNGQGTPGMYGITPKIPAFNTYDFSRIKGYDYNPELAKQLLAEAGYPNGEGFPEITLEINLGGNVHKLVSTDIERQIKENLGITISIDQVSFKTKMENSKLGKSEIYRSAWVADFPSPESFLSIFYGGEVPTSMSEPSYPNVMRYTNAKFDSLYNLGKVTVDDIERNNYFAEAEKIMMEDAPIMVLWYTENYTMYHSDVRGFYNNGLALADFSRVFFKEMTAEEIEEIEKMNKSNY</sequence>
<dbReference type="KEGG" id="ptan:CRYO30217_03362"/>
<dbReference type="PIRSF" id="PIRSF002741">
    <property type="entry name" value="MppA"/>
    <property type="match status" value="1"/>
</dbReference>
<dbReference type="Pfam" id="PF00496">
    <property type="entry name" value="SBP_bac_5"/>
    <property type="match status" value="1"/>
</dbReference>
<dbReference type="SUPFAM" id="SSF53850">
    <property type="entry name" value="Periplasmic binding protein-like II"/>
    <property type="match status" value="1"/>
</dbReference>
<comment type="similarity">
    <text evidence="2">Belongs to the bacterial solute-binding protein 5 family.</text>
</comment>
<dbReference type="PANTHER" id="PTHR30290:SF10">
    <property type="entry name" value="PERIPLASMIC OLIGOPEPTIDE-BINDING PROTEIN-RELATED"/>
    <property type="match status" value="1"/>
</dbReference>
<dbReference type="GO" id="GO:1904680">
    <property type="term" value="F:peptide transmembrane transporter activity"/>
    <property type="evidence" value="ECO:0007669"/>
    <property type="project" value="TreeGrafter"/>
</dbReference>
<dbReference type="AlphaFoldDB" id="A0A916JQC7"/>
<evidence type="ECO:0000256" key="3">
    <source>
        <dbReference type="ARBA" id="ARBA00022448"/>
    </source>
</evidence>
<gene>
    <name evidence="6" type="primary">hbpA</name>
    <name evidence="6" type="ORF">CRYO30217_03362</name>
</gene>
<evidence type="ECO:0000256" key="2">
    <source>
        <dbReference type="ARBA" id="ARBA00005695"/>
    </source>
</evidence>
<dbReference type="PANTHER" id="PTHR30290">
    <property type="entry name" value="PERIPLASMIC BINDING COMPONENT OF ABC TRANSPORTER"/>
    <property type="match status" value="1"/>
</dbReference>
<dbReference type="PROSITE" id="PS51257">
    <property type="entry name" value="PROKAR_LIPOPROTEIN"/>
    <property type="match status" value="1"/>
</dbReference>
<dbReference type="CDD" id="cd00995">
    <property type="entry name" value="PBP2_NikA_DppA_OppA_like"/>
    <property type="match status" value="1"/>
</dbReference>
<reference evidence="6" key="1">
    <citation type="submission" date="2021-04" db="EMBL/GenBank/DDBJ databases">
        <authorList>
            <person name="Rodrigo-Torres L."/>
            <person name="Arahal R. D."/>
            <person name="Lucena T."/>
        </authorList>
    </citation>
    <scope>NUCLEOTIDE SEQUENCE</scope>
    <source>
        <strain evidence="6">AS29M-1</strain>
    </source>
</reference>
<evidence type="ECO:0000259" key="5">
    <source>
        <dbReference type="Pfam" id="PF00496"/>
    </source>
</evidence>
<protein>
    <submittedName>
        <fullName evidence="6">Heme-binding protein A</fullName>
    </submittedName>
</protein>
<dbReference type="Gene3D" id="3.10.105.10">
    <property type="entry name" value="Dipeptide-binding Protein, Domain 3"/>
    <property type="match status" value="1"/>
</dbReference>
<evidence type="ECO:0000256" key="4">
    <source>
        <dbReference type="ARBA" id="ARBA00022729"/>
    </source>
</evidence>
<dbReference type="RefSeq" id="WP_258543542.1">
    <property type="nucleotide sequence ID" value="NZ_OU015584.1"/>
</dbReference>
<comment type="subcellular location">
    <subcellularLocation>
        <location evidence="1">Cell envelope</location>
    </subcellularLocation>
</comment>
<dbReference type="EMBL" id="OU015584">
    <property type="protein sequence ID" value="CAG5086998.1"/>
    <property type="molecule type" value="Genomic_DNA"/>
</dbReference>
<dbReference type="GO" id="GO:0015833">
    <property type="term" value="P:peptide transport"/>
    <property type="evidence" value="ECO:0007669"/>
    <property type="project" value="TreeGrafter"/>
</dbReference>
<name>A0A916JQC7_9FLAO</name>
<dbReference type="GO" id="GO:0043190">
    <property type="term" value="C:ATP-binding cassette (ABC) transporter complex"/>
    <property type="evidence" value="ECO:0007669"/>
    <property type="project" value="InterPro"/>
</dbReference>